<evidence type="ECO:0000256" key="12">
    <source>
        <dbReference type="ARBA" id="ARBA00023125"/>
    </source>
</evidence>
<evidence type="ECO:0000256" key="15">
    <source>
        <dbReference type="ARBA" id="ARBA00039316"/>
    </source>
</evidence>
<dbReference type="InterPro" id="IPR004602">
    <property type="entry name" value="UvrA"/>
</dbReference>
<dbReference type="GO" id="GO:0004518">
    <property type="term" value="F:nuclease activity"/>
    <property type="evidence" value="ECO:0007669"/>
    <property type="project" value="UniProtKB-KW"/>
</dbReference>
<keyword evidence="11" id="KW-0267">Excision nuclease</keyword>
<evidence type="ECO:0000313" key="19">
    <source>
        <dbReference type="Proteomes" id="UP000305398"/>
    </source>
</evidence>
<sequence length="850" mass="92774">MANNSVSQNQNSDSQLHTGFVRVRGAREHNLKNVDLDIPRDALVVFTGVSGSGKSSLAFGTLYAEAQRRYLESVSPYARRLFHQMAVPEVDAIDGLPPAVALQQQRGTPTTRSSVGSVTTLSNLLRMLYSRAGDYPANQSIVYAEGFSPNTPEGACPTCHGLGRIYEVTEESMVPDPSLTIRERAIAAWPQAWGGQNQRDILVTLGYDVDTPWRDLPQKDRDWILFTDEQPVVPVYPGYSPAETQRALRRKEPPNYMGTFTGVKRHVLHTFANTQSPLMKKRALQYMISTACPLCHGKRLRPESLSVTFAGLDIADMSGLPLKRVSQLLRPFADGTATGRKKHDAAHPEQVIVSQRIAADLVARLAVLLDLGLGYLSLERSTPTLSPGELQRLRLATQLYSNLFGVVYVLDEPSAGLHPSDTEALLKALASLKKAGNSLFVVEHNLDVIRQADWLVDVGPAAGEQGGEILYSGPPAGLDEISGSQTRRYLFVSDNKKELRTSRPPAGWLRLAGVTRNNLQQLEVKFPLGVLTTVTGVSGSGKSSLVSQVLVELVAEQLGQEVLLEEEEGADPLERAAPIETGGRIVGGMEHLKRLVRVDQKPIGRTPRSNMATYTGLFDHVRKLFAATKMAKARRYDAGRFSFNVAKGRCENCQGEGFVMVELLFLPSVYAPCPVCHGSRYNAKTLEVTYKDKNIAEVLALTVDAAWEFFADEPTVLRALTVLREVGLGYLRLGQPATELSGGEAQRIKLATELQRAQRGNSLYVLDEPTTGLHPSDVEKLMTQLEGLVEAGNTVIVVEHDMRVVAGSDWVIDMGPGAGDEGGQVVAAGPPAEVANVRESRTAPYLARFR</sequence>
<dbReference type="PROSITE" id="PS00211">
    <property type="entry name" value="ABC_TRANSPORTER_1"/>
    <property type="match status" value="2"/>
</dbReference>
<evidence type="ECO:0000256" key="6">
    <source>
        <dbReference type="ARBA" id="ARBA00022763"/>
    </source>
</evidence>
<accession>A0A5B8A265</accession>
<dbReference type="InterPro" id="IPR003439">
    <property type="entry name" value="ABC_transporter-like_ATP-bd"/>
</dbReference>
<dbReference type="GO" id="GO:0008270">
    <property type="term" value="F:zinc ion binding"/>
    <property type="evidence" value="ECO:0007669"/>
    <property type="project" value="UniProtKB-KW"/>
</dbReference>
<dbReference type="PANTHER" id="PTHR43152">
    <property type="entry name" value="UVRABC SYSTEM PROTEIN A"/>
    <property type="match status" value="1"/>
</dbReference>
<evidence type="ECO:0000259" key="17">
    <source>
        <dbReference type="PROSITE" id="PS50893"/>
    </source>
</evidence>
<protein>
    <recommendedName>
        <fullName evidence="15">UvrABC system protein A</fullName>
    </recommendedName>
    <alternativeName>
        <fullName evidence="16">Excinuclease ABC subunit A</fullName>
    </alternativeName>
</protein>
<dbReference type="Pfam" id="PF17755">
    <property type="entry name" value="UvrA_DNA-bind"/>
    <property type="match status" value="1"/>
</dbReference>
<evidence type="ECO:0000256" key="2">
    <source>
        <dbReference type="ARBA" id="ARBA00022490"/>
    </source>
</evidence>
<keyword evidence="8" id="KW-0863">Zinc-finger</keyword>
<dbReference type="EMBL" id="CP040896">
    <property type="protein sequence ID" value="QDA61481.1"/>
    <property type="molecule type" value="Genomic_DNA"/>
</dbReference>
<evidence type="ECO:0000256" key="4">
    <source>
        <dbReference type="ARBA" id="ARBA00022737"/>
    </source>
</evidence>
<evidence type="ECO:0000256" key="13">
    <source>
        <dbReference type="ARBA" id="ARBA00023204"/>
    </source>
</evidence>
<evidence type="ECO:0000256" key="11">
    <source>
        <dbReference type="ARBA" id="ARBA00022881"/>
    </source>
</evidence>
<dbReference type="GO" id="GO:0005737">
    <property type="term" value="C:cytoplasm"/>
    <property type="evidence" value="ECO:0007669"/>
    <property type="project" value="UniProtKB-SubCell"/>
</dbReference>
<dbReference type="GO" id="GO:0006289">
    <property type="term" value="P:nucleotide-excision repair"/>
    <property type="evidence" value="ECO:0007669"/>
    <property type="project" value="InterPro"/>
</dbReference>
<keyword evidence="12" id="KW-0238">DNA-binding</keyword>
<dbReference type="GO" id="GO:0016887">
    <property type="term" value="F:ATP hydrolysis activity"/>
    <property type="evidence" value="ECO:0007669"/>
    <property type="project" value="InterPro"/>
</dbReference>
<dbReference type="PANTHER" id="PTHR43152:SF1">
    <property type="entry name" value="UVRA PROTEIN"/>
    <property type="match status" value="1"/>
</dbReference>
<keyword evidence="13" id="KW-0234">DNA repair</keyword>
<dbReference type="Gene3D" id="3.40.50.300">
    <property type="entry name" value="P-loop containing nucleotide triphosphate hydrolases"/>
    <property type="match status" value="2"/>
</dbReference>
<dbReference type="NCBIfam" id="TIGR00630">
    <property type="entry name" value="uvra"/>
    <property type="match status" value="1"/>
</dbReference>
<evidence type="ECO:0000256" key="16">
    <source>
        <dbReference type="ARBA" id="ARBA00042156"/>
    </source>
</evidence>
<proteinExistence type="inferred from homology"/>
<dbReference type="SUPFAM" id="SSF52540">
    <property type="entry name" value="P-loop containing nucleoside triphosphate hydrolases"/>
    <property type="match status" value="2"/>
</dbReference>
<evidence type="ECO:0000256" key="8">
    <source>
        <dbReference type="ARBA" id="ARBA00022771"/>
    </source>
</evidence>
<organism evidence="18 19">
    <name type="scientific">Hymenobacter jejuensis</name>
    <dbReference type="NCBI Taxonomy" id="2502781"/>
    <lineage>
        <taxon>Bacteria</taxon>
        <taxon>Pseudomonadati</taxon>
        <taxon>Bacteroidota</taxon>
        <taxon>Cytophagia</taxon>
        <taxon>Cytophagales</taxon>
        <taxon>Hymenobacteraceae</taxon>
        <taxon>Hymenobacter</taxon>
    </lineage>
</organism>
<evidence type="ECO:0000256" key="7">
    <source>
        <dbReference type="ARBA" id="ARBA00022769"/>
    </source>
</evidence>
<dbReference type="Proteomes" id="UP000305398">
    <property type="component" value="Chromosome"/>
</dbReference>
<dbReference type="KEGG" id="hyj:FHG12_15855"/>
<evidence type="ECO:0000256" key="9">
    <source>
        <dbReference type="ARBA" id="ARBA00022833"/>
    </source>
</evidence>
<keyword evidence="19" id="KW-1185">Reference proteome</keyword>
<feature type="domain" description="ABC transporter" evidence="17">
    <location>
        <begin position="509"/>
        <end position="841"/>
    </location>
</feature>
<dbReference type="FunFam" id="1.20.1580.10:FF:000002">
    <property type="entry name" value="UvrABC system protein A"/>
    <property type="match status" value="1"/>
</dbReference>
<evidence type="ECO:0000313" key="18">
    <source>
        <dbReference type="EMBL" id="QDA61481.1"/>
    </source>
</evidence>
<evidence type="ECO:0000256" key="10">
    <source>
        <dbReference type="ARBA" id="ARBA00022840"/>
    </source>
</evidence>
<dbReference type="RefSeq" id="WP_139516655.1">
    <property type="nucleotide sequence ID" value="NZ_CP040896.1"/>
</dbReference>
<keyword evidence="6" id="KW-0227">DNA damage</keyword>
<dbReference type="Gene3D" id="1.20.1580.10">
    <property type="entry name" value="ABC transporter ATPase like domain"/>
    <property type="match status" value="2"/>
</dbReference>
<dbReference type="GO" id="GO:0009380">
    <property type="term" value="C:excinuclease repair complex"/>
    <property type="evidence" value="ECO:0007669"/>
    <property type="project" value="InterPro"/>
</dbReference>
<dbReference type="InterPro" id="IPR041552">
    <property type="entry name" value="UvrA_DNA-bd"/>
</dbReference>
<dbReference type="GO" id="GO:0005524">
    <property type="term" value="F:ATP binding"/>
    <property type="evidence" value="ECO:0007669"/>
    <property type="project" value="UniProtKB-KW"/>
</dbReference>
<keyword evidence="10" id="KW-0067">ATP-binding</keyword>
<evidence type="ECO:0000256" key="1">
    <source>
        <dbReference type="ARBA" id="ARBA00004496"/>
    </source>
</evidence>
<dbReference type="Gene3D" id="1.10.8.280">
    <property type="entry name" value="ABC transporter ATPase domain-like"/>
    <property type="match status" value="1"/>
</dbReference>
<keyword evidence="9" id="KW-0862">Zinc</keyword>
<evidence type="ECO:0000256" key="3">
    <source>
        <dbReference type="ARBA" id="ARBA00022723"/>
    </source>
</evidence>
<comment type="similarity">
    <text evidence="14">Belongs to the ABC transporter superfamily. UvrA family.</text>
</comment>
<keyword evidence="7" id="KW-0228">DNA excision</keyword>
<dbReference type="InterPro" id="IPR017871">
    <property type="entry name" value="ABC_transporter-like_CS"/>
</dbReference>
<evidence type="ECO:0000256" key="14">
    <source>
        <dbReference type="ARBA" id="ARBA00038000"/>
    </source>
</evidence>
<comment type="subcellular location">
    <subcellularLocation>
        <location evidence="1">Cytoplasm</location>
    </subcellularLocation>
</comment>
<keyword evidence="3" id="KW-0479">Metal-binding</keyword>
<evidence type="ECO:0000256" key="5">
    <source>
        <dbReference type="ARBA" id="ARBA00022741"/>
    </source>
</evidence>
<keyword evidence="5" id="KW-0547">Nucleotide-binding</keyword>
<dbReference type="PROSITE" id="PS50893">
    <property type="entry name" value="ABC_TRANSPORTER_2"/>
    <property type="match status" value="1"/>
</dbReference>
<keyword evidence="4" id="KW-0677">Repeat</keyword>
<dbReference type="AlphaFoldDB" id="A0A5B8A265"/>
<keyword evidence="2" id="KW-0963">Cytoplasm</keyword>
<reference evidence="18 19" key="1">
    <citation type="submission" date="2019-06" db="EMBL/GenBank/DDBJ databases">
        <authorList>
            <person name="Srinivasan S."/>
        </authorList>
    </citation>
    <scope>NUCLEOTIDE SEQUENCE [LARGE SCALE GENOMIC DNA]</scope>
    <source>
        <strain evidence="18 19">17J68-5</strain>
    </source>
</reference>
<dbReference type="InterPro" id="IPR027417">
    <property type="entry name" value="P-loop_NTPase"/>
</dbReference>
<gene>
    <name evidence="18" type="primary">uvrA</name>
    <name evidence="18" type="ORF">FHG12_15855</name>
</gene>
<name>A0A5B8A265_9BACT</name>
<dbReference type="GO" id="GO:0003677">
    <property type="term" value="F:DNA binding"/>
    <property type="evidence" value="ECO:0007669"/>
    <property type="project" value="UniProtKB-KW"/>
</dbReference>
<dbReference type="OrthoDB" id="9809851at2"/>